<keyword evidence="2" id="KW-0472">Membrane</keyword>
<evidence type="ECO:0000256" key="2">
    <source>
        <dbReference type="SAM" id="Phobius"/>
    </source>
</evidence>
<dbReference type="InterPro" id="IPR036734">
    <property type="entry name" value="Neur_chan_lig-bd_sf"/>
</dbReference>
<evidence type="ECO:0000313" key="3">
    <source>
        <dbReference type="EMBL" id="OXA47972.1"/>
    </source>
</evidence>
<comment type="caution">
    <text evidence="3">The sequence shown here is derived from an EMBL/GenBank/DDBJ whole genome shotgun (WGS) entry which is preliminary data.</text>
</comment>
<evidence type="ECO:0000256" key="1">
    <source>
        <dbReference type="SAM" id="MobiDB-lite"/>
    </source>
</evidence>
<evidence type="ECO:0000313" key="4">
    <source>
        <dbReference type="Proteomes" id="UP000198287"/>
    </source>
</evidence>
<dbReference type="GO" id="GO:0016020">
    <property type="term" value="C:membrane"/>
    <property type="evidence" value="ECO:0007669"/>
    <property type="project" value="InterPro"/>
</dbReference>
<feature type="transmembrane region" description="Helical" evidence="2">
    <location>
        <begin position="30"/>
        <end position="49"/>
    </location>
</feature>
<protein>
    <submittedName>
        <fullName evidence="3">Uncharacterized protein</fullName>
    </submittedName>
</protein>
<name>A0A226DR25_FOLCA</name>
<dbReference type="GO" id="GO:0005230">
    <property type="term" value="F:extracellular ligand-gated monoatomic ion channel activity"/>
    <property type="evidence" value="ECO:0007669"/>
    <property type="project" value="InterPro"/>
</dbReference>
<dbReference type="EMBL" id="LNIX01000012">
    <property type="protein sequence ID" value="OXA47972.1"/>
    <property type="molecule type" value="Genomic_DNA"/>
</dbReference>
<sequence length="760" mass="85038">MLTKSRSESPPPTQSLRNAPLPPRDIDVPTFLRALLKLFVSLTLIYLVFGHLQNSWRPKIHVSSDGATWEAANWSGYDVKSPLSENIVTRVTISLTRVLRTQHVTLTAPPSRDNGYVSEYSINIFSAREFSTGEVTLTWDSPDGRDPISFQNGTSPQFEGVSSHKSRLQHTTGHCEMTYGLNSLKRSCLKVDFKISPSIPIEFGVTCYWEVTIKISNFPTSHNIYNAFRFLAMLRKSKSPPPPRRLQNTAPLPPPEVMDDATFLCVLLALILTIIALVCLISPYLWTSGRPGILLSKDGTTWEAAHWSSYDVNSPPSGDNNSTRVIISLTRVTAKLVHGEDLSLSFMLMQQWSDPRLVVRGGENKGPTVQNIEAIKGTDSPISIWKPTLGTDSFIRVVDKSRDETWLWKDGRVLRRQPATLILSPSRHDETTSEYLFKIFTTREFTTGKVALTWNSSDPISFNNETSPQVMGENSKNSRFLYSTGHCDMTYGPDSATQLKRSCLKVGFKLEKTPTSSKKELDRFEISKFPKDLFQFFDLLRKSKSPSPTTRPRVASLPPEVMDGPTFLRGILLTTVLVAYLAFGHLQNSWQPRIHLSSDGATWEAAHWSSYEIDSPPPSDNNETRVTISLTRVSANLVEGEDLSLSFDLVQQWDDPRLVVRNGGPTVQNVEAIKGTDSPITIWKPTLGTDSFIRVVLRRQPATLILSPSRHDGPISEYFLNIYNTQEFSTGNVTLTWDSPDGRDPISFKNGTSPLARGEN</sequence>
<keyword evidence="2" id="KW-0812">Transmembrane</keyword>
<proteinExistence type="predicted"/>
<keyword evidence="4" id="KW-1185">Reference proteome</keyword>
<dbReference type="AlphaFoldDB" id="A0A226DR25"/>
<dbReference type="Proteomes" id="UP000198287">
    <property type="component" value="Unassembled WGS sequence"/>
</dbReference>
<gene>
    <name evidence="3" type="ORF">Fcan01_17293</name>
</gene>
<dbReference type="Gene3D" id="2.70.170.10">
    <property type="entry name" value="Neurotransmitter-gated ion-channel ligand-binding domain"/>
    <property type="match status" value="1"/>
</dbReference>
<keyword evidence="2" id="KW-1133">Transmembrane helix</keyword>
<reference evidence="3 4" key="1">
    <citation type="submission" date="2015-12" db="EMBL/GenBank/DDBJ databases">
        <title>The genome of Folsomia candida.</title>
        <authorList>
            <person name="Faddeeva A."/>
            <person name="Derks M.F."/>
            <person name="Anvar Y."/>
            <person name="Smit S."/>
            <person name="Van Straalen N."/>
            <person name="Roelofs D."/>
        </authorList>
    </citation>
    <scope>NUCLEOTIDE SEQUENCE [LARGE SCALE GENOMIC DNA]</scope>
    <source>
        <strain evidence="3 4">VU population</strain>
        <tissue evidence="3">Whole body</tissue>
    </source>
</reference>
<organism evidence="3 4">
    <name type="scientific">Folsomia candida</name>
    <name type="common">Springtail</name>
    <dbReference type="NCBI Taxonomy" id="158441"/>
    <lineage>
        <taxon>Eukaryota</taxon>
        <taxon>Metazoa</taxon>
        <taxon>Ecdysozoa</taxon>
        <taxon>Arthropoda</taxon>
        <taxon>Hexapoda</taxon>
        <taxon>Collembola</taxon>
        <taxon>Entomobryomorpha</taxon>
        <taxon>Isotomoidea</taxon>
        <taxon>Isotomidae</taxon>
        <taxon>Proisotominae</taxon>
        <taxon>Folsomia</taxon>
    </lineage>
</organism>
<feature type="transmembrane region" description="Helical" evidence="2">
    <location>
        <begin position="261"/>
        <end position="286"/>
    </location>
</feature>
<accession>A0A226DR25</accession>
<feature type="region of interest" description="Disordered" evidence="1">
    <location>
        <begin position="739"/>
        <end position="760"/>
    </location>
</feature>
<feature type="region of interest" description="Disordered" evidence="1">
    <location>
        <begin position="1"/>
        <end position="21"/>
    </location>
</feature>